<accession>B1I679</accession>
<reference evidence="9 10" key="2">
    <citation type="journal article" date="2008" name="Science">
        <title>Environmental genomics reveals a single-species ecosystem deep within Earth.</title>
        <authorList>
            <person name="Chivian D."/>
            <person name="Brodie E.L."/>
            <person name="Alm E.J."/>
            <person name="Culley D.E."/>
            <person name="Dehal P.S."/>
            <person name="Desantis T.Z."/>
            <person name="Gihring T.M."/>
            <person name="Lapidus A."/>
            <person name="Lin L.H."/>
            <person name="Lowry S.R."/>
            <person name="Moser D.P."/>
            <person name="Richardson P.M."/>
            <person name="Southam G."/>
            <person name="Wanger G."/>
            <person name="Pratt L.M."/>
            <person name="Andersen G.L."/>
            <person name="Hazen T.C."/>
            <person name="Brockman F.J."/>
            <person name="Arkin A.P."/>
            <person name="Onstott T.C."/>
        </authorList>
    </citation>
    <scope>NUCLEOTIDE SEQUENCE [LARGE SCALE GENOMIC DNA]</scope>
    <source>
        <strain evidence="9 10">MP104C</strain>
    </source>
</reference>
<keyword evidence="5 7" id="KW-0472">Membrane</keyword>
<dbReference type="eggNOG" id="ENOG5032YNU">
    <property type="taxonomic scope" value="Bacteria"/>
</dbReference>
<evidence type="ECO:0000256" key="1">
    <source>
        <dbReference type="ARBA" id="ARBA00004162"/>
    </source>
</evidence>
<dbReference type="STRING" id="477974.Daud_2037"/>
<evidence type="ECO:0000256" key="2">
    <source>
        <dbReference type="ARBA" id="ARBA00022475"/>
    </source>
</evidence>
<comment type="subcellular location">
    <subcellularLocation>
        <location evidence="1">Cell membrane</location>
        <topology evidence="1">Single-pass membrane protein</topology>
    </subcellularLocation>
</comment>
<dbReference type="GO" id="GO:0005886">
    <property type="term" value="C:plasma membrane"/>
    <property type="evidence" value="ECO:0007669"/>
    <property type="project" value="UniProtKB-SubCell"/>
</dbReference>
<feature type="compositionally biased region" description="Basic and acidic residues" evidence="6">
    <location>
        <begin position="346"/>
        <end position="362"/>
    </location>
</feature>
<dbReference type="KEGG" id="dau:Daud_2037"/>
<dbReference type="EMBL" id="CP000860">
    <property type="protein sequence ID" value="ACA60527.1"/>
    <property type="molecule type" value="Genomic_DNA"/>
</dbReference>
<dbReference type="AlphaFoldDB" id="B1I679"/>
<evidence type="ECO:0000256" key="3">
    <source>
        <dbReference type="ARBA" id="ARBA00022692"/>
    </source>
</evidence>
<organism evidence="9 10">
    <name type="scientific">Desulforudis audaxviator (strain MP104C)</name>
    <dbReference type="NCBI Taxonomy" id="477974"/>
    <lineage>
        <taxon>Bacteria</taxon>
        <taxon>Bacillati</taxon>
        <taxon>Bacillota</taxon>
        <taxon>Clostridia</taxon>
        <taxon>Thermoanaerobacterales</taxon>
        <taxon>Candidatus Desulforudaceae</taxon>
        <taxon>Candidatus Desulforudis</taxon>
    </lineage>
</organism>
<keyword evidence="10" id="KW-1185">Reference proteome</keyword>
<dbReference type="InterPro" id="IPR024449">
    <property type="entry name" value="Anti-sigma_RsgI_N"/>
</dbReference>
<dbReference type="Pfam" id="PF23750">
    <property type="entry name" value="RsgI_M"/>
    <property type="match status" value="1"/>
</dbReference>
<evidence type="ECO:0000256" key="5">
    <source>
        <dbReference type="ARBA" id="ARBA00023136"/>
    </source>
</evidence>
<feature type="compositionally biased region" description="Polar residues" evidence="6">
    <location>
        <begin position="363"/>
        <end position="376"/>
    </location>
</feature>
<name>B1I679_DESAP</name>
<proteinExistence type="predicted"/>
<keyword evidence="2" id="KW-1003">Cell membrane</keyword>
<feature type="domain" description="RsgI N-terminal anti-sigma" evidence="8">
    <location>
        <begin position="7"/>
        <end position="54"/>
    </location>
</feature>
<keyword evidence="3 7" id="KW-0812">Transmembrane</keyword>
<gene>
    <name evidence="9" type="ordered locus">Daud_2037</name>
</gene>
<evidence type="ECO:0000313" key="9">
    <source>
        <dbReference type="EMBL" id="ACA60527.1"/>
    </source>
</evidence>
<feature type="region of interest" description="Disordered" evidence="6">
    <location>
        <begin position="266"/>
        <end position="376"/>
    </location>
</feature>
<dbReference type="Proteomes" id="UP000008544">
    <property type="component" value="Chromosome"/>
</dbReference>
<protein>
    <recommendedName>
        <fullName evidence="8">RsgI N-terminal anti-sigma domain-containing protein</fullName>
    </recommendedName>
</protein>
<dbReference type="Pfam" id="PF12791">
    <property type="entry name" value="RsgI_N"/>
    <property type="match status" value="1"/>
</dbReference>
<evidence type="ECO:0000256" key="4">
    <source>
        <dbReference type="ARBA" id="ARBA00022989"/>
    </source>
</evidence>
<sequence length="376" mass="40098">MVLKVAGRGVVCRVKSRSAVILTADFEFVEIRKRPGIQTGQEVRFTVEDLVEYRRPTRLLLFAASLVALLLAAFMALPRFTSGPVVYAYVGMEVNPGIELALDHSLTVVGTEALNADGAGLLQGLDLVGLPAVEAVAVVVRACREQGYLGRGAEVRHLMVTTTFTAEEGGAALQSELLAVIQDELEETGGPTRVYILDCSLASRERARQAGLSPAHYVVWQKVLEEGIVLDTEAVRHGRLREALALKGRDYGMAVAAVATMQARVGRGGEETQVDSGLQEPKSPPPGYVRRVEDMNGFPGKPPVEPGGKHGVPVAPAGPGGFQDDEPEPAAVEKKADTTKPSTGPEGKRPSGRDDAHDKRGDNGSQDLPMSPIQLQ</sequence>
<dbReference type="InterPro" id="IPR055431">
    <property type="entry name" value="RsgI_M"/>
</dbReference>
<evidence type="ECO:0000256" key="6">
    <source>
        <dbReference type="SAM" id="MobiDB-lite"/>
    </source>
</evidence>
<evidence type="ECO:0000313" key="10">
    <source>
        <dbReference type="Proteomes" id="UP000008544"/>
    </source>
</evidence>
<evidence type="ECO:0000256" key="7">
    <source>
        <dbReference type="SAM" id="Phobius"/>
    </source>
</evidence>
<feature type="transmembrane region" description="Helical" evidence="7">
    <location>
        <begin position="59"/>
        <end position="77"/>
    </location>
</feature>
<dbReference type="PROSITE" id="PS51849">
    <property type="entry name" value="RSGI_N"/>
    <property type="match status" value="1"/>
</dbReference>
<evidence type="ECO:0000259" key="8">
    <source>
        <dbReference type="PROSITE" id="PS51849"/>
    </source>
</evidence>
<reference evidence="10" key="1">
    <citation type="submission" date="2007-10" db="EMBL/GenBank/DDBJ databases">
        <title>Complete sequence of chromosome of Desulforudis audaxviator MP104C.</title>
        <authorList>
            <person name="Copeland A."/>
            <person name="Lucas S."/>
            <person name="Lapidus A."/>
            <person name="Barry K."/>
            <person name="Glavina del Rio T."/>
            <person name="Dalin E."/>
            <person name="Tice H."/>
            <person name="Bruce D."/>
            <person name="Pitluck S."/>
            <person name="Lowry S.R."/>
            <person name="Larimer F."/>
            <person name="Land M.L."/>
            <person name="Hauser L."/>
            <person name="Kyrpides N."/>
            <person name="Ivanova N.N."/>
            <person name="Richardson P."/>
        </authorList>
    </citation>
    <scope>NUCLEOTIDE SEQUENCE [LARGE SCALE GENOMIC DNA]</scope>
    <source>
        <strain evidence="10">MP104C</strain>
    </source>
</reference>
<dbReference type="HOGENOM" id="CLU_735137_0_0_9"/>
<keyword evidence="4 7" id="KW-1133">Transmembrane helix</keyword>